<reference evidence="8 9" key="1">
    <citation type="submission" date="2018-11" db="EMBL/GenBank/DDBJ databases">
        <title>Trebonia kvetii gen.nov., sp.nov., a novel acidophilic actinobacterium, and proposal of the new actinobacterial family Treboniaceae fam. nov.</title>
        <authorList>
            <person name="Rapoport D."/>
            <person name="Sagova-Mareckova M."/>
            <person name="Sedlacek I."/>
            <person name="Provaznik J."/>
            <person name="Kralova S."/>
            <person name="Pavlinic D."/>
            <person name="Benes V."/>
            <person name="Kopecky J."/>
        </authorList>
    </citation>
    <scope>NUCLEOTIDE SEQUENCE [LARGE SCALE GENOMIC DNA]</scope>
    <source>
        <strain evidence="8 9">15Tr583</strain>
    </source>
</reference>
<dbReference type="SUPFAM" id="SSF54786">
    <property type="entry name" value="YcfA/nrd intein domain"/>
    <property type="match status" value="1"/>
</dbReference>
<evidence type="ECO:0000313" key="8">
    <source>
        <dbReference type="EMBL" id="TVY99026.1"/>
    </source>
</evidence>
<dbReference type="EMBL" id="RPFW01000014">
    <property type="protein sequence ID" value="TVY99026.1"/>
    <property type="molecule type" value="Genomic_DNA"/>
</dbReference>
<evidence type="ECO:0000256" key="6">
    <source>
        <dbReference type="ARBA" id="ARBA00022884"/>
    </source>
</evidence>
<keyword evidence="4" id="KW-0255">Endonuclease</keyword>
<dbReference type="RefSeq" id="WP_145862319.1">
    <property type="nucleotide sequence ID" value="NZ_RPFW01000014.1"/>
</dbReference>
<keyword evidence="6" id="KW-0694">RNA-binding</keyword>
<dbReference type="InterPro" id="IPR038570">
    <property type="entry name" value="HicA_sf"/>
</dbReference>
<gene>
    <name evidence="8" type="ORF">EAS64_42040</name>
</gene>
<dbReference type="GO" id="GO:0016787">
    <property type="term" value="F:hydrolase activity"/>
    <property type="evidence" value="ECO:0007669"/>
    <property type="project" value="UniProtKB-KW"/>
</dbReference>
<protein>
    <submittedName>
        <fullName evidence="8">Type II toxin-antitoxin system HicA family toxin</fullName>
    </submittedName>
</protein>
<evidence type="ECO:0000313" key="9">
    <source>
        <dbReference type="Proteomes" id="UP000460272"/>
    </source>
</evidence>
<name>A0A6P2BKS8_9ACTN</name>
<evidence type="ECO:0000256" key="7">
    <source>
        <dbReference type="ARBA" id="ARBA00023016"/>
    </source>
</evidence>
<comment type="similarity">
    <text evidence="1">Belongs to the HicA mRNA interferase family.</text>
</comment>
<dbReference type="Gene3D" id="3.30.920.30">
    <property type="entry name" value="Hypothetical protein"/>
    <property type="match status" value="1"/>
</dbReference>
<evidence type="ECO:0000256" key="3">
    <source>
        <dbReference type="ARBA" id="ARBA00022722"/>
    </source>
</evidence>
<evidence type="ECO:0000256" key="1">
    <source>
        <dbReference type="ARBA" id="ARBA00006620"/>
    </source>
</evidence>
<organism evidence="8 9">
    <name type="scientific">Trebonia kvetii</name>
    <dbReference type="NCBI Taxonomy" id="2480626"/>
    <lineage>
        <taxon>Bacteria</taxon>
        <taxon>Bacillati</taxon>
        <taxon>Actinomycetota</taxon>
        <taxon>Actinomycetes</taxon>
        <taxon>Streptosporangiales</taxon>
        <taxon>Treboniaceae</taxon>
        <taxon>Trebonia</taxon>
    </lineage>
</organism>
<comment type="caution">
    <text evidence="8">The sequence shown here is derived from an EMBL/GenBank/DDBJ whole genome shotgun (WGS) entry which is preliminary data.</text>
</comment>
<keyword evidence="2" id="KW-1277">Toxin-antitoxin system</keyword>
<dbReference type="GO" id="GO:0004519">
    <property type="term" value="F:endonuclease activity"/>
    <property type="evidence" value="ECO:0007669"/>
    <property type="project" value="UniProtKB-KW"/>
</dbReference>
<accession>A0A6P2BKS8</accession>
<dbReference type="Pfam" id="PF07927">
    <property type="entry name" value="HicA_toxin"/>
    <property type="match status" value="1"/>
</dbReference>
<keyword evidence="5" id="KW-0378">Hydrolase</keyword>
<proteinExistence type="inferred from homology"/>
<sequence>MAKAARVLAALKRDGWTETRRSGSHRVLAKGDQQRIWAYHDGVDFGSPAMARIARDYGYTLAELREL</sequence>
<dbReference type="OrthoDB" id="121656at2"/>
<dbReference type="AlphaFoldDB" id="A0A6P2BKS8"/>
<keyword evidence="7" id="KW-0346">Stress response</keyword>
<keyword evidence="3" id="KW-0540">Nuclease</keyword>
<evidence type="ECO:0000256" key="4">
    <source>
        <dbReference type="ARBA" id="ARBA00022759"/>
    </source>
</evidence>
<dbReference type="GO" id="GO:0003729">
    <property type="term" value="F:mRNA binding"/>
    <property type="evidence" value="ECO:0007669"/>
    <property type="project" value="InterPro"/>
</dbReference>
<dbReference type="Proteomes" id="UP000460272">
    <property type="component" value="Unassembled WGS sequence"/>
</dbReference>
<evidence type="ECO:0000256" key="2">
    <source>
        <dbReference type="ARBA" id="ARBA00022649"/>
    </source>
</evidence>
<dbReference type="InterPro" id="IPR012933">
    <property type="entry name" value="HicA_mRNA_interferase"/>
</dbReference>
<evidence type="ECO:0000256" key="5">
    <source>
        <dbReference type="ARBA" id="ARBA00022801"/>
    </source>
</evidence>
<keyword evidence="9" id="KW-1185">Reference proteome</keyword>